<dbReference type="GO" id="GO:0046872">
    <property type="term" value="F:metal ion binding"/>
    <property type="evidence" value="ECO:0007669"/>
    <property type="project" value="UniProtKB-KW"/>
</dbReference>
<dbReference type="Pfam" id="PF07687">
    <property type="entry name" value="M20_dimer"/>
    <property type="match status" value="1"/>
</dbReference>
<evidence type="ECO:0000256" key="2">
    <source>
        <dbReference type="ARBA" id="ARBA00022801"/>
    </source>
</evidence>
<dbReference type="InterPro" id="IPR050072">
    <property type="entry name" value="Peptidase_M20A"/>
</dbReference>
<comment type="caution">
    <text evidence="4">The sequence shown here is derived from an EMBL/GenBank/DDBJ whole genome shotgun (WGS) entry which is preliminary data.</text>
</comment>
<protein>
    <submittedName>
        <fullName evidence="4">Carboxypeptidase G2</fullName>
        <ecNumber evidence="4">3.4.17.11</ecNumber>
    </submittedName>
</protein>
<feature type="domain" description="Peptidase M20 dimerisation" evidence="3">
    <location>
        <begin position="183"/>
        <end position="285"/>
    </location>
</feature>
<dbReference type="InterPro" id="IPR036264">
    <property type="entry name" value="Bact_exopeptidase_dim_dom"/>
</dbReference>
<dbReference type="SUPFAM" id="SSF55031">
    <property type="entry name" value="Bacterial exopeptidase dimerisation domain"/>
    <property type="match status" value="1"/>
</dbReference>
<dbReference type="InterPro" id="IPR011650">
    <property type="entry name" value="Peptidase_M20_dimer"/>
</dbReference>
<dbReference type="AlphaFoldDB" id="A0A644UND4"/>
<name>A0A644UND4_9ZZZZ</name>
<keyword evidence="4" id="KW-0121">Carboxypeptidase</keyword>
<dbReference type="InterPro" id="IPR002933">
    <property type="entry name" value="Peptidase_M20"/>
</dbReference>
<dbReference type="CDD" id="cd03885">
    <property type="entry name" value="M20_CPDG2"/>
    <property type="match status" value="1"/>
</dbReference>
<dbReference type="Gene3D" id="3.40.630.10">
    <property type="entry name" value="Zn peptidases"/>
    <property type="match status" value="1"/>
</dbReference>
<dbReference type="EMBL" id="VSSQ01000135">
    <property type="protein sequence ID" value="MPL80213.1"/>
    <property type="molecule type" value="Genomic_DNA"/>
</dbReference>
<evidence type="ECO:0000256" key="1">
    <source>
        <dbReference type="ARBA" id="ARBA00022723"/>
    </source>
</evidence>
<dbReference type="InterPro" id="IPR017150">
    <property type="entry name" value="Pept_M20_glutamate_carboxypep"/>
</dbReference>
<keyword evidence="2 4" id="KW-0378">Hydrolase</keyword>
<reference evidence="4" key="1">
    <citation type="submission" date="2019-08" db="EMBL/GenBank/DDBJ databases">
        <authorList>
            <person name="Kucharzyk K."/>
            <person name="Murdoch R.W."/>
            <person name="Higgins S."/>
            <person name="Loffler F."/>
        </authorList>
    </citation>
    <scope>NUCLEOTIDE SEQUENCE</scope>
</reference>
<dbReference type="PANTHER" id="PTHR43808">
    <property type="entry name" value="ACETYLORNITHINE DEACETYLASE"/>
    <property type="match status" value="1"/>
</dbReference>
<dbReference type="EC" id="3.4.17.11" evidence="4"/>
<dbReference type="PIRSF" id="PIRSF037238">
    <property type="entry name" value="Carboxypeptidase_G2"/>
    <property type="match status" value="1"/>
</dbReference>
<dbReference type="Pfam" id="PF01546">
    <property type="entry name" value="Peptidase_M20"/>
    <property type="match status" value="1"/>
</dbReference>
<organism evidence="4">
    <name type="scientific">bioreactor metagenome</name>
    <dbReference type="NCBI Taxonomy" id="1076179"/>
    <lineage>
        <taxon>unclassified sequences</taxon>
        <taxon>metagenomes</taxon>
        <taxon>ecological metagenomes</taxon>
    </lineage>
</organism>
<keyword evidence="1" id="KW-0479">Metal-binding</keyword>
<gene>
    <name evidence="4" type="primary">cpg2_4</name>
    <name evidence="4" type="ORF">SDC9_26109</name>
</gene>
<dbReference type="Gene3D" id="3.30.70.360">
    <property type="match status" value="1"/>
</dbReference>
<sequence>MDKSKLYELICSYNDEMLELWKNMVNIDSGPDAHEGVKKVSDIVAEFLRNIGFLTRTINFPNAGNMLVAEYGDMTKPFVIITGHMDTVFNKGAASTRAFKIEDGKAYGPGVLDMKGGITIALFVLKALLSMNYRKHPIKIILAGDEEIGHSCSTAPQEFIKEGTGAFAAFNMETGFPDNGLVVERKGMYQFMLEVFGRGAHVGNAPKNGRNAIKEIASKLLDIEALTDWDKGNTFNVGVIEGGTVCNSVAAYAKIICDLRFVDSSYLPDVKAALQKIVEKQYVEGTKTVLTSIVEFSAMKRLDTTMELFALVKRTAQEEGFRPVTAKAVGGASDSAYLTNIGIPTVCAMGVIGEHNHTVEEFAIVDTMLERAKLLAAVLVNV</sequence>
<proteinExistence type="predicted"/>
<dbReference type="SUPFAM" id="SSF53187">
    <property type="entry name" value="Zn-dependent exopeptidases"/>
    <property type="match status" value="1"/>
</dbReference>
<dbReference type="GO" id="GO:0004180">
    <property type="term" value="F:carboxypeptidase activity"/>
    <property type="evidence" value="ECO:0007669"/>
    <property type="project" value="UniProtKB-KW"/>
</dbReference>
<evidence type="ECO:0000259" key="3">
    <source>
        <dbReference type="Pfam" id="PF07687"/>
    </source>
</evidence>
<dbReference type="PANTHER" id="PTHR43808:SF9">
    <property type="entry name" value="BLL0789 PROTEIN"/>
    <property type="match status" value="1"/>
</dbReference>
<accession>A0A644UND4</accession>
<keyword evidence="4" id="KW-0645">Protease</keyword>
<evidence type="ECO:0000313" key="4">
    <source>
        <dbReference type="EMBL" id="MPL80213.1"/>
    </source>
</evidence>